<dbReference type="GO" id="GO:0005634">
    <property type="term" value="C:nucleus"/>
    <property type="evidence" value="ECO:0007669"/>
    <property type="project" value="UniProtKB-SubCell"/>
</dbReference>
<evidence type="ECO:0000256" key="3">
    <source>
        <dbReference type="ARBA" id="ARBA00023163"/>
    </source>
</evidence>
<comment type="subcellular location">
    <subcellularLocation>
        <location evidence="1">Nucleus</location>
    </subcellularLocation>
</comment>
<dbReference type="InterPro" id="IPR050370">
    <property type="entry name" value="HES_HEY"/>
</dbReference>
<dbReference type="AlphaFoldDB" id="A0A182E7M4"/>
<dbReference type="Gene3D" id="4.10.280.10">
    <property type="entry name" value="Helix-loop-helix DNA-binding domain"/>
    <property type="match status" value="1"/>
</dbReference>
<keyword evidence="8" id="KW-1185">Reference proteome</keyword>
<gene>
    <name evidence="7" type="ORF">NOO_LOCUS4018</name>
</gene>
<keyword evidence="4" id="KW-0539">Nucleus</keyword>
<dbReference type="Pfam" id="PF00010">
    <property type="entry name" value="HLH"/>
    <property type="match status" value="1"/>
</dbReference>
<dbReference type="InterPro" id="IPR036638">
    <property type="entry name" value="HLH_DNA-bd_sf"/>
</dbReference>
<reference evidence="7 8" key="2">
    <citation type="submission" date="2018-08" db="EMBL/GenBank/DDBJ databases">
        <authorList>
            <person name="Laetsch R D."/>
            <person name="Stevens L."/>
            <person name="Kumar S."/>
            <person name="Blaxter L. M."/>
        </authorList>
    </citation>
    <scope>NUCLEOTIDE SEQUENCE [LARGE SCALE GENOMIC DNA]</scope>
</reference>
<dbReference type="WBParaSite" id="nOo.2.0.1.t04018-RA">
    <property type="protein sequence ID" value="nOo.2.0.1.t04018-RA"/>
    <property type="gene ID" value="nOo.2.0.1.g04018"/>
</dbReference>
<protein>
    <submittedName>
        <fullName evidence="9">BHLH domain-containing protein</fullName>
    </submittedName>
</protein>
<keyword evidence="3" id="KW-0804">Transcription</keyword>
<evidence type="ECO:0000259" key="6">
    <source>
        <dbReference type="PROSITE" id="PS50888"/>
    </source>
</evidence>
<keyword evidence="2" id="KW-0805">Transcription regulation</keyword>
<dbReference type="SMART" id="SM00353">
    <property type="entry name" value="HLH"/>
    <property type="match status" value="1"/>
</dbReference>
<feature type="region of interest" description="Disordered" evidence="5">
    <location>
        <begin position="1"/>
        <end position="20"/>
    </location>
</feature>
<dbReference type="CDD" id="cd11410">
    <property type="entry name" value="bHLH_O_HES"/>
    <property type="match status" value="1"/>
</dbReference>
<dbReference type="GO" id="GO:0046983">
    <property type="term" value="F:protein dimerization activity"/>
    <property type="evidence" value="ECO:0007669"/>
    <property type="project" value="InterPro"/>
</dbReference>
<evidence type="ECO:0000313" key="7">
    <source>
        <dbReference type="EMBL" id="VDK71446.1"/>
    </source>
</evidence>
<dbReference type="PANTHER" id="PTHR10985">
    <property type="entry name" value="BASIC HELIX-LOOP-HELIX TRANSCRIPTION FACTOR, HES-RELATED"/>
    <property type="match status" value="1"/>
</dbReference>
<evidence type="ECO:0000313" key="9">
    <source>
        <dbReference type="WBParaSite" id="nOo.2.0.1.t04018-RA"/>
    </source>
</evidence>
<organism evidence="9">
    <name type="scientific">Onchocerca ochengi</name>
    <name type="common">Filarial nematode worm</name>
    <dbReference type="NCBI Taxonomy" id="42157"/>
    <lineage>
        <taxon>Eukaryota</taxon>
        <taxon>Metazoa</taxon>
        <taxon>Ecdysozoa</taxon>
        <taxon>Nematoda</taxon>
        <taxon>Chromadorea</taxon>
        <taxon>Rhabditida</taxon>
        <taxon>Spirurina</taxon>
        <taxon>Spiruromorpha</taxon>
        <taxon>Filarioidea</taxon>
        <taxon>Onchocercidae</taxon>
        <taxon>Onchocerca</taxon>
    </lineage>
</organism>
<evidence type="ECO:0000256" key="2">
    <source>
        <dbReference type="ARBA" id="ARBA00023015"/>
    </source>
</evidence>
<evidence type="ECO:0000256" key="1">
    <source>
        <dbReference type="ARBA" id="ARBA00004123"/>
    </source>
</evidence>
<dbReference type="InterPro" id="IPR011598">
    <property type="entry name" value="bHLH_dom"/>
</dbReference>
<dbReference type="OrthoDB" id="6085656at2759"/>
<feature type="domain" description="BHLH" evidence="6">
    <location>
        <begin position="17"/>
        <end position="71"/>
    </location>
</feature>
<dbReference type="PROSITE" id="PS50888">
    <property type="entry name" value="BHLH"/>
    <property type="match status" value="1"/>
</dbReference>
<dbReference type="STRING" id="42157.A0A182E7M4"/>
<name>A0A182E7M4_ONCOC</name>
<sequence>MMTSPYASPSPPQYPLERKLKKPLMEKRRRARMNECLDQLKHLLLHISPNHRTKLEKADILEMTVAYLNQMQHPLLPSTSFDNNAIYQQSYVEGFTVAASACLTYLQNTLPPSEFAPQAQQFRNGLIQHLQSVMSNHVNASSEDAIPIPSHSVMSCLPRNFQMRSLLTDNYLASNYLSNMPYPRLSCVPYQSNISGSYSTPVLHTVVSAASQSNIRSMSKDLIPRPVAVNGAQTALSGFCDNHPEKCSGHSKLAKDDATKDKINGLEKVETIKDVKRSERNSCYTSIAYKDKQHFYQKISCWPNIVGGELGFRGCLVNYYIIQEVCGYYFLVFDGWKLQFLLLMLKSGSSPFHF</sequence>
<accession>A0A182E7M4</accession>
<reference evidence="9" key="1">
    <citation type="submission" date="2016-06" db="UniProtKB">
        <authorList>
            <consortium name="WormBaseParasite"/>
        </authorList>
    </citation>
    <scope>IDENTIFICATION</scope>
</reference>
<dbReference type="Proteomes" id="UP000271087">
    <property type="component" value="Unassembled WGS sequence"/>
</dbReference>
<evidence type="ECO:0000256" key="4">
    <source>
        <dbReference type="ARBA" id="ARBA00023242"/>
    </source>
</evidence>
<evidence type="ECO:0000313" key="8">
    <source>
        <dbReference type="Proteomes" id="UP000271087"/>
    </source>
</evidence>
<evidence type="ECO:0000256" key="5">
    <source>
        <dbReference type="SAM" id="MobiDB-lite"/>
    </source>
</evidence>
<proteinExistence type="predicted"/>
<dbReference type="SUPFAM" id="SSF47459">
    <property type="entry name" value="HLH, helix-loop-helix DNA-binding domain"/>
    <property type="match status" value="1"/>
</dbReference>
<dbReference type="EMBL" id="UYRW01000842">
    <property type="protein sequence ID" value="VDK71446.1"/>
    <property type="molecule type" value="Genomic_DNA"/>
</dbReference>